<evidence type="ECO:0000313" key="2">
    <source>
        <dbReference type="Proteomes" id="UP000799324"/>
    </source>
</evidence>
<name>A0A6A6SIE9_9PLEO</name>
<dbReference type="Proteomes" id="UP000799324">
    <property type="component" value="Unassembled WGS sequence"/>
</dbReference>
<dbReference type="EMBL" id="MU004671">
    <property type="protein sequence ID" value="KAF2647162.1"/>
    <property type="molecule type" value="Genomic_DNA"/>
</dbReference>
<dbReference type="InterPro" id="IPR011990">
    <property type="entry name" value="TPR-like_helical_dom_sf"/>
</dbReference>
<organism evidence="1 2">
    <name type="scientific">Lophiostoma macrostomum CBS 122681</name>
    <dbReference type="NCBI Taxonomy" id="1314788"/>
    <lineage>
        <taxon>Eukaryota</taxon>
        <taxon>Fungi</taxon>
        <taxon>Dikarya</taxon>
        <taxon>Ascomycota</taxon>
        <taxon>Pezizomycotina</taxon>
        <taxon>Dothideomycetes</taxon>
        <taxon>Pleosporomycetidae</taxon>
        <taxon>Pleosporales</taxon>
        <taxon>Lophiostomataceae</taxon>
        <taxon>Lophiostoma</taxon>
    </lineage>
</organism>
<evidence type="ECO:0000313" key="1">
    <source>
        <dbReference type="EMBL" id="KAF2647162.1"/>
    </source>
</evidence>
<proteinExistence type="predicted"/>
<reference evidence="1" key="1">
    <citation type="journal article" date="2020" name="Stud. Mycol.">
        <title>101 Dothideomycetes genomes: a test case for predicting lifestyles and emergence of pathogens.</title>
        <authorList>
            <person name="Haridas S."/>
            <person name="Albert R."/>
            <person name="Binder M."/>
            <person name="Bloem J."/>
            <person name="Labutti K."/>
            <person name="Salamov A."/>
            <person name="Andreopoulos B."/>
            <person name="Baker S."/>
            <person name="Barry K."/>
            <person name="Bills G."/>
            <person name="Bluhm B."/>
            <person name="Cannon C."/>
            <person name="Castanera R."/>
            <person name="Culley D."/>
            <person name="Daum C."/>
            <person name="Ezra D."/>
            <person name="Gonzalez J."/>
            <person name="Henrissat B."/>
            <person name="Kuo A."/>
            <person name="Liang C."/>
            <person name="Lipzen A."/>
            <person name="Lutzoni F."/>
            <person name="Magnuson J."/>
            <person name="Mondo S."/>
            <person name="Nolan M."/>
            <person name="Ohm R."/>
            <person name="Pangilinan J."/>
            <person name="Park H.-J."/>
            <person name="Ramirez L."/>
            <person name="Alfaro M."/>
            <person name="Sun H."/>
            <person name="Tritt A."/>
            <person name="Yoshinaga Y."/>
            <person name="Zwiers L.-H."/>
            <person name="Turgeon B."/>
            <person name="Goodwin S."/>
            <person name="Spatafora J."/>
            <person name="Crous P."/>
            <person name="Grigoriev I."/>
        </authorList>
    </citation>
    <scope>NUCLEOTIDE SEQUENCE</scope>
    <source>
        <strain evidence="1">CBS 122681</strain>
    </source>
</reference>
<dbReference type="AlphaFoldDB" id="A0A6A6SIE9"/>
<gene>
    <name evidence="1" type="ORF">K491DRAFT_615048</name>
</gene>
<dbReference type="OrthoDB" id="5986190at2759"/>
<keyword evidence="2" id="KW-1185">Reference proteome</keyword>
<sequence>MQEIDMRKAKLGADHPNTLSSVNNLAFMFKGLGIDCCRPRDKVLGPYHPYTVLLQVALTV</sequence>
<evidence type="ECO:0008006" key="3">
    <source>
        <dbReference type="Google" id="ProtNLM"/>
    </source>
</evidence>
<accession>A0A6A6SIE9</accession>
<dbReference type="Gene3D" id="1.25.40.10">
    <property type="entry name" value="Tetratricopeptide repeat domain"/>
    <property type="match status" value="1"/>
</dbReference>
<protein>
    <recommendedName>
        <fullName evidence="3">Kinesin light chain</fullName>
    </recommendedName>
</protein>